<comment type="caution">
    <text evidence="2">The sequence shown here is derived from an EMBL/GenBank/DDBJ whole genome shotgun (WGS) entry which is preliminary data.</text>
</comment>
<evidence type="ECO:0000313" key="3">
    <source>
        <dbReference type="Proteomes" id="UP000554837"/>
    </source>
</evidence>
<dbReference type="EMBL" id="JACHHO010000003">
    <property type="protein sequence ID" value="MBB5204899.1"/>
    <property type="molecule type" value="Genomic_DNA"/>
</dbReference>
<sequence>MLWYTEIREIHLTFAIASVLLFALRGLGRMAGAQWPMDDRLRALSVGVDVVLTIVGISLWGLLGLNPFVHTWLLAKFVLLTCYVVLGYAAFRQDRDIGALAFLGALLCVGLLVGVARSKDPFLGML</sequence>
<dbReference type="Pfam" id="PF04247">
    <property type="entry name" value="SirB"/>
    <property type="match status" value="1"/>
</dbReference>
<evidence type="ECO:0000313" key="2">
    <source>
        <dbReference type="EMBL" id="MBB5204899.1"/>
    </source>
</evidence>
<keyword evidence="3" id="KW-1185">Reference proteome</keyword>
<name>A0A840S907_9BURK</name>
<dbReference type="GO" id="GO:0005886">
    <property type="term" value="C:plasma membrane"/>
    <property type="evidence" value="ECO:0007669"/>
    <property type="project" value="TreeGrafter"/>
</dbReference>
<dbReference type="OrthoDB" id="8904823at2"/>
<keyword evidence="1" id="KW-0472">Membrane</keyword>
<feature type="transmembrane region" description="Helical" evidence="1">
    <location>
        <begin position="43"/>
        <end position="63"/>
    </location>
</feature>
<keyword evidence="1" id="KW-1133">Transmembrane helix</keyword>
<organism evidence="2 3">
    <name type="scientific">Inhella inkyongensis</name>
    <dbReference type="NCBI Taxonomy" id="392593"/>
    <lineage>
        <taxon>Bacteria</taxon>
        <taxon>Pseudomonadati</taxon>
        <taxon>Pseudomonadota</taxon>
        <taxon>Betaproteobacteria</taxon>
        <taxon>Burkholderiales</taxon>
        <taxon>Sphaerotilaceae</taxon>
        <taxon>Inhella</taxon>
    </lineage>
</organism>
<dbReference type="PANTHER" id="PTHR39594:SF1">
    <property type="entry name" value="PROTEIN YCHQ"/>
    <property type="match status" value="1"/>
</dbReference>
<dbReference type="InterPro" id="IPR007360">
    <property type="entry name" value="SirB"/>
</dbReference>
<feature type="transmembrane region" description="Helical" evidence="1">
    <location>
        <begin position="12"/>
        <end position="31"/>
    </location>
</feature>
<dbReference type="Proteomes" id="UP000554837">
    <property type="component" value="Unassembled WGS sequence"/>
</dbReference>
<dbReference type="RefSeq" id="WP_138855067.1">
    <property type="nucleotide sequence ID" value="NZ_CP040709.1"/>
</dbReference>
<dbReference type="PIRSF" id="PIRSF005610">
    <property type="entry name" value="SirB"/>
    <property type="match status" value="1"/>
</dbReference>
<dbReference type="AlphaFoldDB" id="A0A840S907"/>
<protein>
    <submittedName>
        <fullName evidence="2">Putative membrane protein SirB2</fullName>
    </submittedName>
</protein>
<keyword evidence="1" id="KW-0812">Transmembrane</keyword>
<feature type="transmembrane region" description="Helical" evidence="1">
    <location>
        <begin position="97"/>
        <end position="116"/>
    </location>
</feature>
<dbReference type="PANTHER" id="PTHR39594">
    <property type="entry name" value="PROTEIN YCHQ"/>
    <property type="match status" value="1"/>
</dbReference>
<proteinExistence type="predicted"/>
<evidence type="ECO:0000256" key="1">
    <source>
        <dbReference type="SAM" id="Phobius"/>
    </source>
</evidence>
<gene>
    <name evidence="2" type="ORF">HNQ51_002218</name>
</gene>
<reference evidence="2 3" key="1">
    <citation type="submission" date="2020-08" db="EMBL/GenBank/DDBJ databases">
        <title>Genomic Encyclopedia of Type Strains, Phase IV (KMG-IV): sequencing the most valuable type-strain genomes for metagenomic binning, comparative biology and taxonomic classification.</title>
        <authorList>
            <person name="Goeker M."/>
        </authorList>
    </citation>
    <scope>NUCLEOTIDE SEQUENCE [LARGE SCALE GENOMIC DNA]</scope>
    <source>
        <strain evidence="2 3">DSM 23958</strain>
    </source>
</reference>
<accession>A0A840S907</accession>
<feature type="transmembrane region" description="Helical" evidence="1">
    <location>
        <begin position="69"/>
        <end position="90"/>
    </location>
</feature>